<dbReference type="InterPro" id="IPR012349">
    <property type="entry name" value="Split_barrel_FMN-bd"/>
</dbReference>
<dbReference type="Gene3D" id="1.20.58.320">
    <property type="entry name" value="TPR-like"/>
    <property type="match status" value="1"/>
</dbReference>
<reference evidence="2 3" key="1">
    <citation type="submission" date="2020-08" db="EMBL/GenBank/DDBJ databases">
        <title>Exploring microbial biodiversity for novel pathways involved in the catabolism of aromatic compounds derived from lignin.</title>
        <authorList>
            <person name="Elkins J."/>
        </authorList>
    </citation>
    <scope>NUCLEOTIDE SEQUENCE [LARGE SCALE GENOMIC DNA]</scope>
    <source>
        <strain evidence="2 3">B1D3A</strain>
    </source>
</reference>
<dbReference type="InterPro" id="IPR010323">
    <property type="entry name" value="DUF924"/>
</dbReference>
<dbReference type="Proteomes" id="UP001138540">
    <property type="component" value="Unassembled WGS sequence"/>
</dbReference>
<dbReference type="Pfam" id="PF06041">
    <property type="entry name" value="DUF924"/>
    <property type="match status" value="1"/>
</dbReference>
<dbReference type="PANTHER" id="PTHR39336">
    <property type="entry name" value="PYRIDOXAMINE PHOSPHATE OXIDASE FAMILY PROTEIN (AFU_ORTHOLOGUE AFUA_6G11440)"/>
    <property type="match status" value="1"/>
</dbReference>
<comment type="caution">
    <text evidence="2">The sequence shown here is derived from an EMBL/GenBank/DDBJ whole genome shotgun (WGS) entry which is preliminary data.</text>
</comment>
<organism evidence="2 3">
    <name type="scientific">Sphingobium lignivorans</name>
    <dbReference type="NCBI Taxonomy" id="2735886"/>
    <lineage>
        <taxon>Bacteria</taxon>
        <taxon>Pseudomonadati</taxon>
        <taxon>Pseudomonadota</taxon>
        <taxon>Alphaproteobacteria</taxon>
        <taxon>Sphingomonadales</taxon>
        <taxon>Sphingomonadaceae</taxon>
        <taxon>Sphingobium</taxon>
    </lineage>
</organism>
<dbReference type="EMBL" id="JACHKA010000001">
    <property type="protein sequence ID" value="MBB5987922.1"/>
    <property type="molecule type" value="Genomic_DNA"/>
</dbReference>
<dbReference type="InterPro" id="IPR011990">
    <property type="entry name" value="TPR-like_helical_dom_sf"/>
</dbReference>
<evidence type="ECO:0000313" key="3">
    <source>
        <dbReference type="Proteomes" id="UP001138540"/>
    </source>
</evidence>
<evidence type="ECO:0000259" key="1">
    <source>
        <dbReference type="Pfam" id="PF01243"/>
    </source>
</evidence>
<dbReference type="Pfam" id="PF01243">
    <property type="entry name" value="PNPOx_N"/>
    <property type="match status" value="1"/>
</dbReference>
<feature type="domain" description="Pyridoxamine 5'-phosphate oxidase N-terminal" evidence="1">
    <location>
        <begin position="8"/>
        <end position="129"/>
    </location>
</feature>
<dbReference type="SUPFAM" id="SSF48452">
    <property type="entry name" value="TPR-like"/>
    <property type="match status" value="1"/>
</dbReference>
<dbReference type="InterPro" id="IPR011576">
    <property type="entry name" value="Pyridox_Oxase_N"/>
</dbReference>
<protein>
    <submittedName>
        <fullName evidence="2">Uncharacterized protein (DUF924 family)</fullName>
    </submittedName>
</protein>
<accession>A0ABR6NMJ9</accession>
<dbReference type="RefSeq" id="WP_338056746.1">
    <property type="nucleotide sequence ID" value="NZ_JACHKA010000001.1"/>
</dbReference>
<dbReference type="Gene3D" id="2.30.110.10">
    <property type="entry name" value="Electron Transport, Fmn-binding Protein, Chain A"/>
    <property type="match status" value="1"/>
</dbReference>
<name>A0ABR6NMJ9_9SPHN</name>
<keyword evidence="3" id="KW-1185">Reference proteome</keyword>
<dbReference type="SUPFAM" id="SSF50475">
    <property type="entry name" value="FMN-binding split barrel"/>
    <property type="match status" value="1"/>
</dbReference>
<gene>
    <name evidence="2" type="ORF">HNP60_003896</name>
</gene>
<dbReference type="PANTHER" id="PTHR39336:SF1">
    <property type="entry name" value="PYRIDOXAMINE PHOSPHATE OXIDASE FAMILY PROTEIN (AFU_ORTHOLOGUE AFUA_6G11440)"/>
    <property type="match status" value="1"/>
</dbReference>
<sequence>MSDFFTAITDEQRAFIEKQPVFFVATAAADARINLSPKGMDSFRVLGPNLVGYLDVGGSGNETQAHLAADGRITVMFCAFDQPPLILRLYGRGRAILPQDDEWDMVSRRFAILPGTRQIFLISVESVQESCGWGVPFMRFEKERTTLARYHEQNETPERLERISTRTRSIDGLPLRVQDRFPERGTERVPVDPGWVAAVLNYWLNEIGPDGWFNATEEEDARCLHLFRALWEAQRDRPAADFLADADTALAALVLFDQFPRNMFRGEARAFATDPLAREIARAALQRGFDEAFVEAARPFFYMPFMHSEDLADQDRSVELFSRPGFELNLEFAKAHRDIIARFGRFPHRNAALGRPTLPQEEEAVAAGSHW</sequence>
<evidence type="ECO:0000313" key="2">
    <source>
        <dbReference type="EMBL" id="MBB5987922.1"/>
    </source>
</evidence>
<dbReference type="Gene3D" id="1.25.40.10">
    <property type="entry name" value="Tetratricopeptide repeat domain"/>
    <property type="match status" value="1"/>
</dbReference>
<proteinExistence type="predicted"/>